<evidence type="ECO:0000256" key="2">
    <source>
        <dbReference type="ARBA" id="ARBA00023125"/>
    </source>
</evidence>
<dbReference type="PROSITE" id="PS50949">
    <property type="entry name" value="HTH_GNTR"/>
    <property type="match status" value="1"/>
</dbReference>
<organism evidence="6 7">
    <name type="scientific">Serratia marcescens</name>
    <dbReference type="NCBI Taxonomy" id="615"/>
    <lineage>
        <taxon>Bacteria</taxon>
        <taxon>Pseudomonadati</taxon>
        <taxon>Pseudomonadota</taxon>
        <taxon>Gammaproteobacteria</taxon>
        <taxon>Enterobacterales</taxon>
        <taxon>Yersiniaceae</taxon>
        <taxon>Serratia</taxon>
    </lineage>
</organism>
<dbReference type="SMART" id="SM00866">
    <property type="entry name" value="UTRA"/>
    <property type="match status" value="1"/>
</dbReference>
<evidence type="ECO:0000313" key="5">
    <source>
        <dbReference type="EMBL" id="AWL69507.1"/>
    </source>
</evidence>
<dbReference type="SUPFAM" id="SSF64288">
    <property type="entry name" value="Chorismate lyase-like"/>
    <property type="match status" value="1"/>
</dbReference>
<dbReference type="InterPro" id="IPR036388">
    <property type="entry name" value="WH-like_DNA-bd_sf"/>
</dbReference>
<dbReference type="PRINTS" id="PR00035">
    <property type="entry name" value="HTHGNTR"/>
</dbReference>
<dbReference type="Proteomes" id="UP000050489">
    <property type="component" value="Unassembled WGS sequence"/>
</dbReference>
<accession>A0A0G3SUP4</accession>
<gene>
    <name evidence="6" type="ORF">AN695_0216405</name>
    <name evidence="5" type="ORF">DKC05_18535</name>
</gene>
<dbReference type="PANTHER" id="PTHR44846">
    <property type="entry name" value="MANNOSYL-D-GLYCERATE TRANSPORT/METABOLISM SYSTEM REPRESSOR MNGR-RELATED"/>
    <property type="match status" value="1"/>
</dbReference>
<dbReference type="EMBL" id="LJEX02000096">
    <property type="protein sequence ID" value="OCO84518.1"/>
    <property type="molecule type" value="Genomic_DNA"/>
</dbReference>
<dbReference type="Pfam" id="PF00392">
    <property type="entry name" value="GntR"/>
    <property type="match status" value="1"/>
</dbReference>
<name>A0A0G3SUP4_SERMA</name>
<proteinExistence type="predicted"/>
<dbReference type="InterPro" id="IPR011663">
    <property type="entry name" value="UTRA"/>
</dbReference>
<reference evidence="5 8" key="3">
    <citation type="submission" date="2018-05" db="EMBL/GenBank/DDBJ databases">
        <title>Klebsiella quasipneumonaiae provides a window into carbapenemase gene transfer, plasmid rearrangements and nosocomial acquisition from the hospital environment.</title>
        <authorList>
            <person name="Mathers A.J."/>
            <person name="Vegesana K."/>
            <person name="Stoesser N."/>
            <person name="Crook D."/>
            <person name="Vaughan A."/>
            <person name="Barry K."/>
            <person name="Parikh H."/>
            <person name="Sebra R."/>
            <person name="Kotay S."/>
            <person name="Walker A.S."/>
            <person name="Sheppard A.E."/>
        </authorList>
    </citation>
    <scope>NUCLEOTIDE SEQUENCE [LARGE SCALE GENOMIC DNA]</scope>
    <source>
        <strain evidence="5 8">CAV1761</strain>
    </source>
</reference>
<dbReference type="Gene3D" id="3.40.1410.10">
    <property type="entry name" value="Chorismate lyase-like"/>
    <property type="match status" value="1"/>
</dbReference>
<evidence type="ECO:0000256" key="1">
    <source>
        <dbReference type="ARBA" id="ARBA00023015"/>
    </source>
</evidence>
<feature type="domain" description="HTH gntR-type" evidence="4">
    <location>
        <begin position="18"/>
        <end position="86"/>
    </location>
</feature>
<evidence type="ECO:0000259" key="4">
    <source>
        <dbReference type="PROSITE" id="PS50949"/>
    </source>
</evidence>
<dbReference type="Gene3D" id="1.10.10.10">
    <property type="entry name" value="Winged helix-like DNA-binding domain superfamily/Winged helix DNA-binding domain"/>
    <property type="match status" value="1"/>
</dbReference>
<reference evidence="7" key="1">
    <citation type="submission" date="2016-04" db="EMBL/GenBank/DDBJ databases">
        <authorList>
            <person name="Osei Sekyere J."/>
            <person name="Sivertsen A."/>
            <person name="Pedersen A.T."/>
            <person name="Sundsfjord A."/>
        </authorList>
    </citation>
    <scope>NUCLEOTIDE SEQUENCE [LARGE SCALE GENOMIC DNA]</scope>
    <source>
        <strain evidence="7">945174350</strain>
    </source>
</reference>
<protein>
    <submittedName>
        <fullName evidence="6">GntR family transcriptional regulator</fullName>
    </submittedName>
</protein>
<evidence type="ECO:0000313" key="8">
    <source>
        <dbReference type="Proteomes" id="UP000245399"/>
    </source>
</evidence>
<evidence type="ECO:0000313" key="7">
    <source>
        <dbReference type="Proteomes" id="UP000050489"/>
    </source>
</evidence>
<dbReference type="GO" id="GO:0003700">
    <property type="term" value="F:DNA-binding transcription factor activity"/>
    <property type="evidence" value="ECO:0007669"/>
    <property type="project" value="InterPro"/>
</dbReference>
<dbReference type="SMART" id="SM00345">
    <property type="entry name" value="HTH_GNTR"/>
    <property type="match status" value="1"/>
</dbReference>
<keyword evidence="3" id="KW-0804">Transcription</keyword>
<reference evidence="6" key="2">
    <citation type="journal article" date="2017" name="PLoS ONE">
        <title>Genomic and phenotypic characterisation of fluoroquinolone resistance mechanisms in Enterobacteriaceae in Durban, South Africa.</title>
        <authorList>
            <person name="Osei Sekyere J."/>
            <person name="Amoako D.G."/>
        </authorList>
    </citation>
    <scope>NUCLEOTIDE SEQUENCE</scope>
    <source>
        <strain evidence="6">945174350</strain>
    </source>
</reference>
<dbReference type="GO" id="GO:0003677">
    <property type="term" value="F:DNA binding"/>
    <property type="evidence" value="ECO:0007669"/>
    <property type="project" value="UniProtKB-KW"/>
</dbReference>
<dbReference type="GO" id="GO:0045892">
    <property type="term" value="P:negative regulation of DNA-templated transcription"/>
    <property type="evidence" value="ECO:0007669"/>
    <property type="project" value="TreeGrafter"/>
</dbReference>
<dbReference type="CDD" id="cd07377">
    <property type="entry name" value="WHTH_GntR"/>
    <property type="match status" value="1"/>
</dbReference>
<dbReference type="InterPro" id="IPR000524">
    <property type="entry name" value="Tscrpt_reg_HTH_GntR"/>
</dbReference>
<dbReference type="Pfam" id="PF07702">
    <property type="entry name" value="UTRA"/>
    <property type="match status" value="1"/>
</dbReference>
<dbReference type="InterPro" id="IPR050679">
    <property type="entry name" value="Bact_HTH_transcr_reg"/>
</dbReference>
<sequence length="244" mass="26718">MTDFMAWLRGHLAQGAVAPRYIQLATAIETAIRQQVLAAEAFLPPERQMAEGLALSRVTVSKAMKLLEEKGLISRQQGVGTRVAMRIGYSLDKDSGFTAQALRHGSSVSNRWLLRTRVGAPAKAAAALGLAEGDEVIKLRRLRLLNGSPVSLETTYIPPRFLPEPGQLEHSLYALWQSRGIVPEDKHFLLKAVSCSDEVAELLNVPCGAPLLHITQTSRNAQGEALEFSDILCRSDVYEFEVNG</sequence>
<dbReference type="Proteomes" id="UP000245399">
    <property type="component" value="Chromosome"/>
</dbReference>
<keyword evidence="1" id="KW-0805">Transcription regulation</keyword>
<dbReference type="PANTHER" id="PTHR44846:SF1">
    <property type="entry name" value="MANNOSYL-D-GLYCERATE TRANSPORT_METABOLISM SYSTEM REPRESSOR MNGR-RELATED"/>
    <property type="match status" value="1"/>
</dbReference>
<evidence type="ECO:0000313" key="6">
    <source>
        <dbReference type="EMBL" id="OCO84518.1"/>
    </source>
</evidence>
<dbReference type="AlphaFoldDB" id="A0A0G3SUP4"/>
<keyword evidence="2" id="KW-0238">DNA-binding</keyword>
<dbReference type="InterPro" id="IPR036390">
    <property type="entry name" value="WH_DNA-bd_sf"/>
</dbReference>
<evidence type="ECO:0000256" key="3">
    <source>
        <dbReference type="ARBA" id="ARBA00023163"/>
    </source>
</evidence>
<dbReference type="RefSeq" id="WP_038879436.1">
    <property type="nucleotide sequence ID" value="NZ_CABMHU010000152.1"/>
</dbReference>
<dbReference type="SUPFAM" id="SSF46785">
    <property type="entry name" value="Winged helix' DNA-binding domain"/>
    <property type="match status" value="1"/>
</dbReference>
<dbReference type="EMBL" id="CP029449">
    <property type="protein sequence ID" value="AWL69507.1"/>
    <property type="molecule type" value="Genomic_DNA"/>
</dbReference>
<dbReference type="InterPro" id="IPR028978">
    <property type="entry name" value="Chorismate_lyase_/UTRA_dom_sf"/>
</dbReference>